<sequence length="99" mass="11096">MRRVVWSGSARADYLAVLKHIAADDPDAAERVVRAIRQTGEQLGEYATGHPGRVTGTYEKSVRGLPYIIAYAFAESDRAVAILRVLHTAREWQKDSWPE</sequence>
<evidence type="ECO:0000313" key="3">
    <source>
        <dbReference type="EMBL" id="GGB52768.1"/>
    </source>
</evidence>
<name>A0ABQ1IWH5_9SPHN</name>
<dbReference type="RefSeq" id="WP_188512704.1">
    <property type="nucleotide sequence ID" value="NZ_BMGD01000001.1"/>
</dbReference>
<protein>
    <submittedName>
        <fullName evidence="3">Plasmid stabilization protein</fullName>
    </submittedName>
</protein>
<gene>
    <name evidence="3" type="ORF">GCM10010833_04310</name>
</gene>
<accession>A0ABQ1IWH5</accession>
<dbReference type="InterPro" id="IPR007712">
    <property type="entry name" value="RelE/ParE_toxin"/>
</dbReference>
<dbReference type="Gene3D" id="3.30.2310.20">
    <property type="entry name" value="RelE-like"/>
    <property type="match status" value="1"/>
</dbReference>
<dbReference type="InterPro" id="IPR051803">
    <property type="entry name" value="TA_system_RelE-like_toxin"/>
</dbReference>
<reference evidence="4" key="1">
    <citation type="journal article" date="2019" name="Int. J. Syst. Evol. Microbiol.">
        <title>The Global Catalogue of Microorganisms (GCM) 10K type strain sequencing project: providing services to taxonomists for standard genome sequencing and annotation.</title>
        <authorList>
            <consortium name="The Broad Institute Genomics Platform"/>
            <consortium name="The Broad Institute Genome Sequencing Center for Infectious Disease"/>
            <person name="Wu L."/>
            <person name="Ma J."/>
        </authorList>
    </citation>
    <scope>NUCLEOTIDE SEQUENCE [LARGE SCALE GENOMIC DNA]</scope>
    <source>
        <strain evidence="4">CGMCC 1.12851</strain>
    </source>
</reference>
<keyword evidence="2" id="KW-1277">Toxin-antitoxin system</keyword>
<proteinExistence type="inferred from homology"/>
<evidence type="ECO:0000256" key="1">
    <source>
        <dbReference type="ARBA" id="ARBA00006226"/>
    </source>
</evidence>
<dbReference type="PANTHER" id="PTHR33755:SF6">
    <property type="entry name" value="PLASMID STABILIZATION SYSTEM PROTEIN"/>
    <property type="match status" value="1"/>
</dbReference>
<dbReference type="Proteomes" id="UP000614261">
    <property type="component" value="Unassembled WGS sequence"/>
</dbReference>
<evidence type="ECO:0000256" key="2">
    <source>
        <dbReference type="ARBA" id="ARBA00022649"/>
    </source>
</evidence>
<keyword evidence="4" id="KW-1185">Reference proteome</keyword>
<comment type="caution">
    <text evidence="3">The sequence shown here is derived from an EMBL/GenBank/DDBJ whole genome shotgun (WGS) entry which is preliminary data.</text>
</comment>
<dbReference type="InterPro" id="IPR035093">
    <property type="entry name" value="RelE/ParE_toxin_dom_sf"/>
</dbReference>
<dbReference type="Pfam" id="PF05016">
    <property type="entry name" value="ParE_toxin"/>
    <property type="match status" value="1"/>
</dbReference>
<evidence type="ECO:0000313" key="4">
    <source>
        <dbReference type="Proteomes" id="UP000614261"/>
    </source>
</evidence>
<dbReference type="PANTHER" id="PTHR33755">
    <property type="entry name" value="TOXIN PARE1-RELATED"/>
    <property type="match status" value="1"/>
</dbReference>
<organism evidence="3 4">
    <name type="scientific">Blastomonas aquatica</name>
    <dbReference type="NCBI Taxonomy" id="1510276"/>
    <lineage>
        <taxon>Bacteria</taxon>
        <taxon>Pseudomonadati</taxon>
        <taxon>Pseudomonadota</taxon>
        <taxon>Alphaproteobacteria</taxon>
        <taxon>Sphingomonadales</taxon>
        <taxon>Sphingomonadaceae</taxon>
        <taxon>Blastomonas</taxon>
    </lineage>
</organism>
<comment type="similarity">
    <text evidence="1">Belongs to the RelE toxin family.</text>
</comment>
<dbReference type="EMBL" id="BMGD01000001">
    <property type="protein sequence ID" value="GGB52768.1"/>
    <property type="molecule type" value="Genomic_DNA"/>
</dbReference>